<evidence type="ECO:0000313" key="3">
    <source>
        <dbReference type="Proteomes" id="UP000317243"/>
    </source>
</evidence>
<proteinExistence type="predicted"/>
<accession>A0A5C5WIJ5</accession>
<evidence type="ECO:0000313" key="2">
    <source>
        <dbReference type="EMBL" id="TWT49831.1"/>
    </source>
</evidence>
<dbReference type="EMBL" id="SIHI01000018">
    <property type="protein sequence ID" value="TWT49831.1"/>
    <property type="molecule type" value="Genomic_DNA"/>
</dbReference>
<sequence length="102" mass="11886">MTGYPWIETLAEMGHINPFFERAGFLRIGTSQPGPRSRTSHSTLYGSRKRHGQEKSLLTKETFEKSRFANPIYYIFDNREHFQKEAASSTEREERNAQSRDS</sequence>
<feature type="region of interest" description="Disordered" evidence="1">
    <location>
        <begin position="28"/>
        <end position="56"/>
    </location>
</feature>
<gene>
    <name evidence="2" type="ORF">KOR42_39040</name>
</gene>
<comment type="caution">
    <text evidence="2">The sequence shown here is derived from an EMBL/GenBank/DDBJ whole genome shotgun (WGS) entry which is preliminary data.</text>
</comment>
<reference evidence="2 3" key="1">
    <citation type="submission" date="2019-02" db="EMBL/GenBank/DDBJ databases">
        <title>Deep-cultivation of Planctomycetes and their phenomic and genomic characterization uncovers novel biology.</title>
        <authorList>
            <person name="Wiegand S."/>
            <person name="Jogler M."/>
            <person name="Boedeker C."/>
            <person name="Pinto D."/>
            <person name="Vollmers J."/>
            <person name="Rivas-Marin E."/>
            <person name="Kohn T."/>
            <person name="Peeters S.H."/>
            <person name="Heuer A."/>
            <person name="Rast P."/>
            <person name="Oberbeckmann S."/>
            <person name="Bunk B."/>
            <person name="Jeske O."/>
            <person name="Meyerdierks A."/>
            <person name="Storesund J.E."/>
            <person name="Kallscheuer N."/>
            <person name="Luecker S."/>
            <person name="Lage O.M."/>
            <person name="Pohl T."/>
            <person name="Merkel B.J."/>
            <person name="Hornburger P."/>
            <person name="Mueller R.-W."/>
            <person name="Bruemmer F."/>
            <person name="Labrenz M."/>
            <person name="Spormann A.M."/>
            <person name="Op Den Camp H."/>
            <person name="Overmann J."/>
            <person name="Amann R."/>
            <person name="Jetten M.S.M."/>
            <person name="Mascher T."/>
            <person name="Medema M.H."/>
            <person name="Devos D.P."/>
            <person name="Kaster A.-K."/>
            <person name="Ovreas L."/>
            <person name="Rohde M."/>
            <person name="Galperin M.Y."/>
            <person name="Jogler C."/>
        </authorList>
    </citation>
    <scope>NUCLEOTIDE SEQUENCE [LARGE SCALE GENOMIC DNA]</scope>
    <source>
        <strain evidence="2 3">KOR42</strain>
    </source>
</reference>
<dbReference type="AlphaFoldDB" id="A0A5C5WIJ5"/>
<dbReference type="Proteomes" id="UP000317243">
    <property type="component" value="Unassembled WGS sequence"/>
</dbReference>
<evidence type="ECO:0000256" key="1">
    <source>
        <dbReference type="SAM" id="MobiDB-lite"/>
    </source>
</evidence>
<organism evidence="2 3">
    <name type="scientific">Thalassoglobus neptunius</name>
    <dbReference type="NCBI Taxonomy" id="1938619"/>
    <lineage>
        <taxon>Bacteria</taxon>
        <taxon>Pseudomonadati</taxon>
        <taxon>Planctomycetota</taxon>
        <taxon>Planctomycetia</taxon>
        <taxon>Planctomycetales</taxon>
        <taxon>Planctomycetaceae</taxon>
        <taxon>Thalassoglobus</taxon>
    </lineage>
</organism>
<protein>
    <submittedName>
        <fullName evidence="2">Uncharacterized protein</fullName>
    </submittedName>
</protein>
<keyword evidence="3" id="KW-1185">Reference proteome</keyword>
<name>A0A5C5WIJ5_9PLAN</name>